<dbReference type="AlphaFoldDB" id="A0A0V0ZNQ0"/>
<dbReference type="EMBL" id="JYDQ01000125">
    <property type="protein sequence ID" value="KRY14034.1"/>
    <property type="molecule type" value="Genomic_DNA"/>
</dbReference>
<proteinExistence type="predicted"/>
<keyword evidence="3" id="KW-1185">Reference proteome</keyword>
<evidence type="ECO:0000313" key="2">
    <source>
        <dbReference type="EMBL" id="KRY14034.1"/>
    </source>
</evidence>
<feature type="non-terminal residue" evidence="2">
    <location>
        <position position="141"/>
    </location>
</feature>
<evidence type="ECO:0000256" key="1">
    <source>
        <dbReference type="SAM" id="MobiDB-lite"/>
    </source>
</evidence>
<comment type="caution">
    <text evidence="2">The sequence shown here is derived from an EMBL/GenBank/DDBJ whole genome shotgun (WGS) entry which is preliminary data.</text>
</comment>
<gene>
    <name evidence="2" type="ORF">T12_10708</name>
</gene>
<reference evidence="2 3" key="1">
    <citation type="submission" date="2015-01" db="EMBL/GenBank/DDBJ databases">
        <title>Evolution of Trichinella species and genotypes.</title>
        <authorList>
            <person name="Korhonen P.K."/>
            <person name="Edoardo P."/>
            <person name="Giuseppe L.R."/>
            <person name="Gasser R.B."/>
        </authorList>
    </citation>
    <scope>NUCLEOTIDE SEQUENCE [LARGE SCALE GENOMIC DNA]</scope>
    <source>
        <strain evidence="2">ISS2496</strain>
    </source>
</reference>
<accession>A0A0V0ZNQ0</accession>
<dbReference type="Proteomes" id="UP000054783">
    <property type="component" value="Unassembled WGS sequence"/>
</dbReference>
<evidence type="ECO:0000313" key="3">
    <source>
        <dbReference type="Proteomes" id="UP000054783"/>
    </source>
</evidence>
<sequence>MHDDDVFPHKHAIDNIKPLQDKQDRGNDGEELVEEKKEKEDVDKKVGTNLTVPIHCKKKQNGNAQSVNCLSPKGKELEMKEKEDLEEKVSNWNGEKVSIWKFPHHRPSLTLEEEEVEVEKRKSVQYLWQYLVKYAFMKRET</sequence>
<organism evidence="2 3">
    <name type="scientific">Trichinella patagoniensis</name>
    <dbReference type="NCBI Taxonomy" id="990121"/>
    <lineage>
        <taxon>Eukaryota</taxon>
        <taxon>Metazoa</taxon>
        <taxon>Ecdysozoa</taxon>
        <taxon>Nematoda</taxon>
        <taxon>Enoplea</taxon>
        <taxon>Dorylaimia</taxon>
        <taxon>Trichinellida</taxon>
        <taxon>Trichinellidae</taxon>
        <taxon>Trichinella</taxon>
    </lineage>
</organism>
<feature type="region of interest" description="Disordered" evidence="1">
    <location>
        <begin position="1"/>
        <end position="46"/>
    </location>
</feature>
<protein>
    <submittedName>
        <fullName evidence="2">Uncharacterized protein</fullName>
    </submittedName>
</protein>
<name>A0A0V0ZNQ0_9BILA</name>